<organism evidence="1">
    <name type="scientific">Rhizophora mucronata</name>
    <name type="common">Asiatic mangrove</name>
    <dbReference type="NCBI Taxonomy" id="61149"/>
    <lineage>
        <taxon>Eukaryota</taxon>
        <taxon>Viridiplantae</taxon>
        <taxon>Streptophyta</taxon>
        <taxon>Embryophyta</taxon>
        <taxon>Tracheophyta</taxon>
        <taxon>Spermatophyta</taxon>
        <taxon>Magnoliopsida</taxon>
        <taxon>eudicotyledons</taxon>
        <taxon>Gunneridae</taxon>
        <taxon>Pentapetalae</taxon>
        <taxon>rosids</taxon>
        <taxon>fabids</taxon>
        <taxon>Malpighiales</taxon>
        <taxon>Rhizophoraceae</taxon>
        <taxon>Rhizophora</taxon>
    </lineage>
</organism>
<reference evidence="1" key="1">
    <citation type="submission" date="2018-02" db="EMBL/GenBank/DDBJ databases">
        <title>Rhizophora mucronata_Transcriptome.</title>
        <authorList>
            <person name="Meera S.P."/>
            <person name="Sreeshan A."/>
            <person name="Augustine A."/>
        </authorList>
    </citation>
    <scope>NUCLEOTIDE SEQUENCE</scope>
    <source>
        <tissue evidence="1">Leaf</tissue>
    </source>
</reference>
<name>A0A2P2PWD2_RHIMU</name>
<sequence>MSQSNESELLLKLKKHNTLSYCPSLSG</sequence>
<dbReference type="AlphaFoldDB" id="A0A2P2PWD2"/>
<dbReference type="EMBL" id="GGEC01078465">
    <property type="protein sequence ID" value="MBX58949.1"/>
    <property type="molecule type" value="Transcribed_RNA"/>
</dbReference>
<proteinExistence type="predicted"/>
<protein>
    <submittedName>
        <fullName evidence="1">Uncharacterized protein</fullName>
    </submittedName>
</protein>
<accession>A0A2P2PWD2</accession>
<evidence type="ECO:0000313" key="1">
    <source>
        <dbReference type="EMBL" id="MBX58949.1"/>
    </source>
</evidence>